<name>A0A4C1XR19_EUMVA</name>
<dbReference type="EMBL" id="BGZK01000905">
    <property type="protein sequence ID" value="GBP64687.1"/>
    <property type="molecule type" value="Genomic_DNA"/>
</dbReference>
<sequence length="100" mass="11021">MEVSRRPKGVSAPPLVRVNKVLMGTYPYYVTHILQFLTPPPPPPLPKSITEYYVNESVNPARVSLSADAAAAAGVTARDVTGWRLSHRTRVTRTCTFRIG</sequence>
<keyword evidence="2" id="KW-1185">Reference proteome</keyword>
<organism evidence="1 2">
    <name type="scientific">Eumeta variegata</name>
    <name type="common">Bagworm moth</name>
    <name type="synonym">Eumeta japonica</name>
    <dbReference type="NCBI Taxonomy" id="151549"/>
    <lineage>
        <taxon>Eukaryota</taxon>
        <taxon>Metazoa</taxon>
        <taxon>Ecdysozoa</taxon>
        <taxon>Arthropoda</taxon>
        <taxon>Hexapoda</taxon>
        <taxon>Insecta</taxon>
        <taxon>Pterygota</taxon>
        <taxon>Neoptera</taxon>
        <taxon>Endopterygota</taxon>
        <taxon>Lepidoptera</taxon>
        <taxon>Glossata</taxon>
        <taxon>Ditrysia</taxon>
        <taxon>Tineoidea</taxon>
        <taxon>Psychidae</taxon>
        <taxon>Oiketicinae</taxon>
        <taxon>Eumeta</taxon>
    </lineage>
</organism>
<protein>
    <submittedName>
        <fullName evidence="1">Uncharacterized protein</fullName>
    </submittedName>
</protein>
<evidence type="ECO:0000313" key="2">
    <source>
        <dbReference type="Proteomes" id="UP000299102"/>
    </source>
</evidence>
<proteinExistence type="predicted"/>
<accession>A0A4C1XR19</accession>
<dbReference type="AlphaFoldDB" id="A0A4C1XR19"/>
<dbReference type="Proteomes" id="UP000299102">
    <property type="component" value="Unassembled WGS sequence"/>
</dbReference>
<gene>
    <name evidence="1" type="ORF">EVAR_47703_1</name>
</gene>
<evidence type="ECO:0000313" key="1">
    <source>
        <dbReference type="EMBL" id="GBP64687.1"/>
    </source>
</evidence>
<comment type="caution">
    <text evidence="1">The sequence shown here is derived from an EMBL/GenBank/DDBJ whole genome shotgun (WGS) entry which is preliminary data.</text>
</comment>
<reference evidence="1 2" key="1">
    <citation type="journal article" date="2019" name="Commun. Biol.">
        <title>The bagworm genome reveals a unique fibroin gene that provides high tensile strength.</title>
        <authorList>
            <person name="Kono N."/>
            <person name="Nakamura H."/>
            <person name="Ohtoshi R."/>
            <person name="Tomita M."/>
            <person name="Numata K."/>
            <person name="Arakawa K."/>
        </authorList>
    </citation>
    <scope>NUCLEOTIDE SEQUENCE [LARGE SCALE GENOMIC DNA]</scope>
</reference>